<dbReference type="GO" id="GO:0009307">
    <property type="term" value="P:DNA restriction-modification system"/>
    <property type="evidence" value="ECO:0007669"/>
    <property type="project" value="InterPro"/>
</dbReference>
<dbReference type="GO" id="GO:0009036">
    <property type="term" value="F:type II site-specific deoxyribonuclease activity"/>
    <property type="evidence" value="ECO:0007669"/>
    <property type="project" value="InterPro"/>
</dbReference>
<name>J1GS95_9ACTO</name>
<dbReference type="GO" id="GO:0003677">
    <property type="term" value="F:DNA binding"/>
    <property type="evidence" value="ECO:0007669"/>
    <property type="project" value="InterPro"/>
</dbReference>
<keyword evidence="3" id="KW-1185">Reference proteome</keyword>
<keyword evidence="2" id="KW-0540">Nuclease</keyword>
<accession>J1GS95</accession>
<dbReference type="InterPro" id="IPR019072">
    <property type="entry name" value="Restrct_endonuc_II_XamI"/>
</dbReference>
<evidence type="ECO:0000256" key="1">
    <source>
        <dbReference type="SAM" id="Coils"/>
    </source>
</evidence>
<dbReference type="Proteomes" id="UP000002941">
    <property type="component" value="Unassembled WGS sequence"/>
</dbReference>
<proteinExistence type="predicted"/>
<feature type="coiled-coil region" evidence="1">
    <location>
        <begin position="33"/>
        <end position="60"/>
    </location>
</feature>
<sequence length="307" mass="34165">MGINPPRWTAEEFKREAAQAIRHFRETRMHEPLEAYLDYVEEYRRQVETLIEKTVDLTRLSNLAVELLTNPQRLTAIRYLASPAISEDDLKVLADAALTPKRLNADPDMARRVIETVLMGLDRERFPWVAESREPTESERATAVVSTAALIATQKVQTGRRNEAKKTQEGAVADALRAAGFTEAPTRAVTNMSHLPAHGEFCAEALFGSRKADLIVRLWDGRVMPTECKVSNSSTNSVKRLNNDAAVKARTWIQEFGTVTCVPAAVLSGVFKTHNLTSAQADGLTLFWAHGLDRMTSFITSTREAGR</sequence>
<evidence type="ECO:0000313" key="3">
    <source>
        <dbReference type="Proteomes" id="UP000002941"/>
    </source>
</evidence>
<dbReference type="AlphaFoldDB" id="J1GS95"/>
<dbReference type="Pfam" id="PF09572">
    <property type="entry name" value="RE_XamI"/>
    <property type="match status" value="1"/>
</dbReference>
<gene>
    <name evidence="2" type="ORF">HMPREF1318_2436</name>
</gene>
<organism evidence="2 3">
    <name type="scientific">Actinomyces massiliensis F0489</name>
    <dbReference type="NCBI Taxonomy" id="1125718"/>
    <lineage>
        <taxon>Bacteria</taxon>
        <taxon>Bacillati</taxon>
        <taxon>Actinomycetota</taxon>
        <taxon>Actinomycetes</taxon>
        <taxon>Actinomycetales</taxon>
        <taxon>Actinomycetaceae</taxon>
        <taxon>Actinomyces</taxon>
    </lineage>
</organism>
<dbReference type="OrthoDB" id="7431767at2"/>
<protein>
    <submittedName>
        <fullName evidence="2">XamI restriction endonuclease</fullName>
    </submittedName>
</protein>
<dbReference type="PATRIC" id="fig|1125718.3.peg.2883"/>
<dbReference type="eggNOG" id="ENOG5030WX3">
    <property type="taxonomic scope" value="Bacteria"/>
</dbReference>
<keyword evidence="2" id="KW-0378">Hydrolase</keyword>
<evidence type="ECO:0000313" key="2">
    <source>
        <dbReference type="EMBL" id="EJF35865.1"/>
    </source>
</evidence>
<dbReference type="EMBL" id="AKFT01000225">
    <property type="protein sequence ID" value="EJF35865.1"/>
    <property type="molecule type" value="Genomic_DNA"/>
</dbReference>
<comment type="caution">
    <text evidence="2">The sequence shown here is derived from an EMBL/GenBank/DDBJ whole genome shotgun (WGS) entry which is preliminary data.</text>
</comment>
<dbReference type="RefSeq" id="WP_008734107.1">
    <property type="nucleotide sequence ID" value="NZ_AKFT01000225.1"/>
</dbReference>
<keyword evidence="2" id="KW-0255">Endonuclease</keyword>
<reference evidence="2 3" key="1">
    <citation type="submission" date="2012-05" db="EMBL/GenBank/DDBJ databases">
        <authorList>
            <person name="Harkins D.M."/>
            <person name="Madupu R."/>
            <person name="Durkin A.S."/>
            <person name="Torralba M."/>
            <person name="Methe B."/>
            <person name="Sutton G.G."/>
            <person name="Nelson K.E."/>
        </authorList>
    </citation>
    <scope>NUCLEOTIDE SEQUENCE [LARGE SCALE GENOMIC DNA]</scope>
    <source>
        <strain evidence="2 3">F0489</strain>
    </source>
</reference>
<keyword evidence="1" id="KW-0175">Coiled coil</keyword>